<dbReference type="InterPro" id="IPR036415">
    <property type="entry name" value="Lamin_tail_dom_sf"/>
</dbReference>
<dbReference type="SMART" id="SM00758">
    <property type="entry name" value="PA14"/>
    <property type="match status" value="1"/>
</dbReference>
<dbReference type="PROSITE" id="PS51841">
    <property type="entry name" value="LTD"/>
    <property type="match status" value="1"/>
</dbReference>
<dbReference type="Pfam" id="PF13290">
    <property type="entry name" value="CHB_HEX_C_1"/>
    <property type="match status" value="1"/>
</dbReference>
<dbReference type="InterPro" id="IPR059177">
    <property type="entry name" value="GH29D-like_dom"/>
</dbReference>
<evidence type="ECO:0000259" key="4">
    <source>
        <dbReference type="PROSITE" id="PS51841"/>
    </source>
</evidence>
<dbReference type="Pfam" id="PF08757">
    <property type="entry name" value="CotH"/>
    <property type="match status" value="1"/>
</dbReference>
<dbReference type="Gene3D" id="2.60.120.380">
    <property type="match status" value="1"/>
</dbReference>
<dbReference type="Pfam" id="PF07691">
    <property type="entry name" value="PA14"/>
    <property type="match status" value="1"/>
</dbReference>
<dbReference type="Proteomes" id="UP000603141">
    <property type="component" value="Unassembled WGS sequence"/>
</dbReference>
<evidence type="ECO:0000259" key="3">
    <source>
        <dbReference type="PROSITE" id="PS51820"/>
    </source>
</evidence>
<evidence type="ECO:0000256" key="1">
    <source>
        <dbReference type="SAM" id="MobiDB-lite"/>
    </source>
</evidence>
<dbReference type="PROSITE" id="PS51820">
    <property type="entry name" value="PA14"/>
    <property type="match status" value="1"/>
</dbReference>
<dbReference type="SUPFAM" id="SSF74853">
    <property type="entry name" value="Lamin A/C globular tail domain"/>
    <property type="match status" value="1"/>
</dbReference>
<accession>A0A934S351</accession>
<sequence>MRVTFFSLFVGICSIAFAAAEPVISEFMADNESTIADEDGDFSDWIEIHNPTSDPISLANWSLTDKPGNLTQWKFPAVTLQPGEFLVVWASGKNRRSVSGPLHTNFALSKDGEFLALVRPDGSTAQSFDPEFPALAEDESFGLRFESTALLSETALGRYRAPASATDPGDGWNQPSFSDSSWTSGQSGFGFGITVPGITVRQISKNGSVTGLTDALNLITLSEDDPLVLAATSKVYDWVNFLGEGAEGNYAFNEVPPGGGGENYVLEATGFVTIPTAGTYTFGLNSDDGGRILIDGTEIMRDDSFHGPTDHFGTISLTAGEHSFQVVMFEGNSGDCLEFFAASGARSTFDASVFHLVGDVASGGLAASTNPPGTGGLIGTDLSRVMASRPSVYLRMPFTAPVAENATVMSLVMRYNDGFAAWLDGAKVATANAPASPAWNSVATASRTNPASLRAQGFNLTSSLSTLHSGSHLLAIQGLKSSSADTSFLALPEVIVGNLNSGLDPVKYGGGLATPGWINGTPSSLGTVADTQFSVDRGFFSSPFSVEITSATPGAIIRYTTDGSEPSETNGLTYAEPIQISSTTVLRAQATLDGWEPTNIDTQTYLFLDDVLGQSADGSAPPGWPASSGTSQVLDFGMDPEIVNNRDPEIGGPEEIKAALLALPTVSITTDLGNLLNIDGSQGIYSNPGSRGFAWERPVSMEWIDPPDDSHPNGKGEFQINAGVRIRGGSSRDTNNPKHAFRFFFRDDYGDTKLRYPLFGADAAQEFDKIDLRTAQNYSWSYGGDSRNTFLREESSRQALLDMGQPGSHVRYVHLYLNGQYWGLYNLDERTEAAFSESYFGGDKEEYDVVKAEQETDYTVGATDGSLDAWRQLWDESKAHRASPTNANYFKMMGLAADGVTPTDDPVLLDDGNLIDYLLLTFWTGNLDGSVSYFLGSDKSNNWFGSRRRENNPGQGFQFFVHDFEHTMLDVNEDRTGPFPSANESNFAYSSPMFLHQDLIGNAEYRLRWADHVQKFMFNNGALTGNAWQNRISKLAESVDGSIAAESARWGDAKRDTPYTRVDWMNARDQLVALTSQRNQVVLNQLRADGLYPSIDAPILSPFGGHQPTGVQVSVQGPTGATVYYMPDGSDPREIGGAVKSGARVYSSTTTQADLIPWSASGWKFLGDGSDLGTAWREPEYDDALWSTGKAELGYGDGDESTLVPIVDVDPSTGGVQKAATCYFRRDFNLSNKNEITSLTLSVEYDDAYAVYLNGTRIAGNLPQNPAYDYYSGNVIEDTIETTTLTAASLREGTNTLAVEIHQSVPDSSDLSMNLQLNAVRSTTSTPLILSEVGPVTLRFRAKSGDTWSALAESTYQIGAALPVAGELVVSEIFYHPQDPNGDAEFLELMNVGSNALDVSGARFTEGIDYTFPDGTVIDVGQRVLLVRSLAAFEALFGSGKPVFGEFANDTALSNSGERLKLESVDGNTLLDFTYGTAFPWPESADGSGTSLVLLDQMNPDDPRSWRASAVADGTPGGTDSIALAPGQDLLDYALMDRPALDPASGQFSVKRKLGADDASVTAEWSSDLVNWSAESISLISEIPDGEGNSTLTWQLDPLPPGKAFFRLRVDENR</sequence>
<comment type="caution">
    <text evidence="5">The sequence shown here is derived from an EMBL/GenBank/DDBJ whole genome shotgun (WGS) entry which is preliminary data.</text>
</comment>
<reference evidence="5" key="1">
    <citation type="submission" date="2021-01" db="EMBL/GenBank/DDBJ databases">
        <title>Modified the classification status of verrucomicrobia.</title>
        <authorList>
            <person name="Feng X."/>
        </authorList>
    </citation>
    <scope>NUCLEOTIDE SEQUENCE</scope>
    <source>
        <strain evidence="5">KCTC 22041</strain>
    </source>
</reference>
<keyword evidence="2" id="KW-0732">Signal</keyword>
<feature type="domain" description="PA14" evidence="3">
    <location>
        <begin position="206"/>
        <end position="361"/>
    </location>
</feature>
<evidence type="ECO:0000256" key="2">
    <source>
        <dbReference type="SAM" id="SignalP"/>
    </source>
</evidence>
<dbReference type="SUPFAM" id="SSF56988">
    <property type="entry name" value="Anthrax protective antigen"/>
    <property type="match status" value="1"/>
</dbReference>
<dbReference type="InterPro" id="IPR014867">
    <property type="entry name" value="Spore_coat_CotH_CotH2/3/7"/>
</dbReference>
<dbReference type="InterPro" id="IPR037524">
    <property type="entry name" value="PA14/GLEYA"/>
</dbReference>
<keyword evidence="6" id="KW-1185">Reference proteome</keyword>
<feature type="compositionally biased region" description="Polar residues" evidence="1">
    <location>
        <begin position="173"/>
        <end position="183"/>
    </location>
</feature>
<dbReference type="Gene3D" id="2.60.120.260">
    <property type="entry name" value="Galactose-binding domain-like"/>
    <property type="match status" value="2"/>
</dbReference>
<dbReference type="Gene3D" id="2.60.40.1260">
    <property type="entry name" value="Lamin Tail domain"/>
    <property type="match status" value="1"/>
</dbReference>
<feature type="domain" description="LTD" evidence="4">
    <location>
        <begin position="16"/>
        <end position="170"/>
    </location>
</feature>
<dbReference type="RefSeq" id="WP_267906632.1">
    <property type="nucleotide sequence ID" value="NZ_JAENIJ010000009.1"/>
</dbReference>
<dbReference type="Pfam" id="PF00932">
    <property type="entry name" value="LTD"/>
    <property type="match status" value="2"/>
</dbReference>
<protein>
    <submittedName>
        <fullName evidence="5">Lamin tail domain-containing protein</fullName>
    </submittedName>
</protein>
<feature type="region of interest" description="Disordered" evidence="1">
    <location>
        <begin position="162"/>
        <end position="183"/>
    </location>
</feature>
<evidence type="ECO:0000313" key="6">
    <source>
        <dbReference type="Proteomes" id="UP000603141"/>
    </source>
</evidence>
<organism evidence="5 6">
    <name type="scientific">Luteolibacter pohnpeiensis</name>
    <dbReference type="NCBI Taxonomy" id="454153"/>
    <lineage>
        <taxon>Bacteria</taxon>
        <taxon>Pseudomonadati</taxon>
        <taxon>Verrucomicrobiota</taxon>
        <taxon>Verrucomicrobiia</taxon>
        <taxon>Verrucomicrobiales</taxon>
        <taxon>Verrucomicrobiaceae</taxon>
        <taxon>Luteolibacter</taxon>
    </lineage>
</organism>
<dbReference type="InterPro" id="IPR001322">
    <property type="entry name" value="Lamin_tail_dom"/>
</dbReference>
<feature type="chain" id="PRO_5037267398" evidence="2">
    <location>
        <begin position="19"/>
        <end position="1614"/>
    </location>
</feature>
<gene>
    <name evidence="5" type="ORF">JIN85_07710</name>
</gene>
<evidence type="ECO:0000313" key="5">
    <source>
        <dbReference type="EMBL" id="MBK1882295.1"/>
    </source>
</evidence>
<dbReference type="EMBL" id="JAENIJ010000009">
    <property type="protein sequence ID" value="MBK1882295.1"/>
    <property type="molecule type" value="Genomic_DNA"/>
</dbReference>
<feature type="signal peptide" evidence="2">
    <location>
        <begin position="1"/>
        <end position="18"/>
    </location>
</feature>
<proteinExistence type="predicted"/>
<dbReference type="InterPro" id="IPR011658">
    <property type="entry name" value="PA14_dom"/>
</dbReference>
<name>A0A934S351_9BACT</name>